<name>A0A547Q6B2_9RHOB</name>
<organism evidence="4 5">
    <name type="scientific">Palleronia caenipelagi</name>
    <dbReference type="NCBI Taxonomy" id="2489174"/>
    <lineage>
        <taxon>Bacteria</taxon>
        <taxon>Pseudomonadati</taxon>
        <taxon>Pseudomonadota</taxon>
        <taxon>Alphaproteobacteria</taxon>
        <taxon>Rhodobacterales</taxon>
        <taxon>Roseobacteraceae</taxon>
        <taxon>Palleronia</taxon>
    </lineage>
</organism>
<keyword evidence="3" id="KW-0812">Transmembrane</keyword>
<feature type="region of interest" description="Disordered" evidence="2">
    <location>
        <begin position="513"/>
        <end position="549"/>
    </location>
</feature>
<comment type="caution">
    <text evidence="4">The sequence shown here is derived from an EMBL/GenBank/DDBJ whole genome shotgun (WGS) entry which is preliminary data.</text>
</comment>
<feature type="compositionally biased region" description="Basic residues" evidence="2">
    <location>
        <begin position="523"/>
        <end position="536"/>
    </location>
</feature>
<feature type="coiled-coil region" evidence="1">
    <location>
        <begin position="332"/>
        <end position="359"/>
    </location>
</feature>
<evidence type="ECO:0000256" key="2">
    <source>
        <dbReference type="SAM" id="MobiDB-lite"/>
    </source>
</evidence>
<evidence type="ECO:0008006" key="6">
    <source>
        <dbReference type="Google" id="ProtNLM"/>
    </source>
</evidence>
<proteinExistence type="predicted"/>
<evidence type="ECO:0000256" key="3">
    <source>
        <dbReference type="SAM" id="Phobius"/>
    </source>
</evidence>
<dbReference type="EMBL" id="VFSV01000009">
    <property type="protein sequence ID" value="TRD21913.1"/>
    <property type="molecule type" value="Genomic_DNA"/>
</dbReference>
<sequence>MADDSDMLISAGFSVSKMEAETRKVIAKYEEAGRRSAQKFDSAMARVSKNETLKATAREIDRLARKYDPAYAASKKYQRGVTELNRALEIGSITTKQYEQSLERLVMDLERGATGLGKFDRAMKQSGGASRRYGGTMQQVGFQVGDFATQVGGGTSAMIAAGQQLPQLLGAFGAFGALAGAGVAIAFPLINALLNMGDAADEAGDKLASIDGLDLSGAKSAISELTRLQQAYLEALSLSKRLSAEAADAAVLSAEREYEARLAIVELEKIQTDNRLTALRTELEARREQMQAVQEEAGNAARLAQLTLEDSKGINADPRKAARAEEAAAQAMLEAADNASELRAEIQQMTSEISVAELASEQLGEALARSSDFAELTASYMRDGSFSAEALAEYTGLSAYQAQLLADALNSGKVEATTVAAAMEDGAISADELGSMLGVALSNAEGIASTDMAGMIWNSVDAAAALASELGVSLERAQAMASTVNAATSGAVGGPDAARFGVMDAQTRGVVFQRNYDSASSSGKRRRGSGGSRRRPTGGGGRGRAGGIDREAAQRARELEKINDALEEATQRYEDQIAELGKTTSEIAAQRVERTLLRQAVEAGIDVDARSADGQQTLRERISATASEVGRLAQEYEESRTASKATQKTIDGLANNLADVATGAQSLRDVLKQVWAQIARDILVSNVRNALSSVFSLAGGVATGSSSGGNILNTFLGGLLGGARAVGGPVAAGVPYLVNENTPRSEVFVPSRCGAVLNVSQAQAALARSAGGRSAGPVNISPATTIVIEGSADKETLAIMMRELQRRDRDFASNVLQVQKSAQERAG</sequence>
<gene>
    <name evidence="4" type="ORF">FEV53_07640</name>
</gene>
<dbReference type="PANTHER" id="PTHR23159:SF31">
    <property type="entry name" value="CENTROSOME-ASSOCIATED PROTEIN CEP250 ISOFORM X1"/>
    <property type="match status" value="1"/>
</dbReference>
<evidence type="ECO:0000256" key="1">
    <source>
        <dbReference type="SAM" id="Coils"/>
    </source>
</evidence>
<keyword evidence="3" id="KW-1133">Transmembrane helix</keyword>
<keyword evidence="5" id="KW-1185">Reference proteome</keyword>
<reference evidence="4 5" key="1">
    <citation type="submission" date="2019-06" db="EMBL/GenBank/DDBJ databases">
        <title>Paenimaribius caenipelagi gen. nov., sp. nov., isolated from a tidal flat.</title>
        <authorList>
            <person name="Yoon J.-H."/>
        </authorList>
    </citation>
    <scope>NUCLEOTIDE SEQUENCE [LARGE SCALE GENOMIC DNA]</scope>
    <source>
        <strain evidence="4 5">JBTF-M29</strain>
    </source>
</reference>
<dbReference type="Proteomes" id="UP000318590">
    <property type="component" value="Unassembled WGS sequence"/>
</dbReference>
<evidence type="ECO:0000313" key="4">
    <source>
        <dbReference type="EMBL" id="TRD21913.1"/>
    </source>
</evidence>
<dbReference type="AlphaFoldDB" id="A0A547Q6B2"/>
<keyword evidence="1" id="KW-0175">Coiled coil</keyword>
<dbReference type="RefSeq" id="WP_142834218.1">
    <property type="nucleotide sequence ID" value="NZ_VFSV01000009.1"/>
</dbReference>
<feature type="transmembrane region" description="Helical" evidence="3">
    <location>
        <begin position="168"/>
        <end position="190"/>
    </location>
</feature>
<protein>
    <recommendedName>
        <fullName evidence="6">Bacteriophage tail tape measure N-terminal domain-containing protein</fullName>
    </recommendedName>
</protein>
<accession>A0A547Q6B2</accession>
<keyword evidence="3" id="KW-0472">Membrane</keyword>
<evidence type="ECO:0000313" key="5">
    <source>
        <dbReference type="Proteomes" id="UP000318590"/>
    </source>
</evidence>
<feature type="compositionally biased region" description="Gly residues" evidence="2">
    <location>
        <begin position="537"/>
        <end position="546"/>
    </location>
</feature>
<dbReference type="OrthoDB" id="7756983at2"/>
<dbReference type="PANTHER" id="PTHR23159">
    <property type="entry name" value="CENTROSOMAL PROTEIN 2"/>
    <property type="match status" value="1"/>
</dbReference>